<evidence type="ECO:0000313" key="2">
    <source>
        <dbReference type="Proteomes" id="UP001575181"/>
    </source>
</evidence>
<dbReference type="Gene3D" id="3.30.429.10">
    <property type="entry name" value="Macrophage Migration Inhibitory Factor"/>
    <property type="match status" value="1"/>
</dbReference>
<organism evidence="1 2">
    <name type="scientific">Thiohalorhabdus methylotrophus</name>
    <dbReference type="NCBI Taxonomy" id="3242694"/>
    <lineage>
        <taxon>Bacteria</taxon>
        <taxon>Pseudomonadati</taxon>
        <taxon>Pseudomonadota</taxon>
        <taxon>Gammaproteobacteria</taxon>
        <taxon>Thiohalorhabdales</taxon>
        <taxon>Thiohalorhabdaceae</taxon>
        <taxon>Thiohalorhabdus</taxon>
    </lineage>
</organism>
<dbReference type="EMBL" id="JBGUAW010000015">
    <property type="protein sequence ID" value="MFA9462487.1"/>
    <property type="molecule type" value="Genomic_DNA"/>
</dbReference>
<name>A0ABV4TZZ3_9GAMM</name>
<comment type="caution">
    <text evidence="1">The sequence shown here is derived from an EMBL/GenBank/DDBJ whole genome shotgun (WGS) entry which is preliminary data.</text>
</comment>
<dbReference type="Proteomes" id="UP001575181">
    <property type="component" value="Unassembled WGS sequence"/>
</dbReference>
<protein>
    <submittedName>
        <fullName evidence="1">4-oxalocrotonate tautomerase family protein</fullName>
    </submittedName>
</protein>
<dbReference type="RefSeq" id="WP_373657277.1">
    <property type="nucleotide sequence ID" value="NZ_JBGUAW010000015.1"/>
</dbReference>
<dbReference type="InterPro" id="IPR014347">
    <property type="entry name" value="Tautomerase/MIF_sf"/>
</dbReference>
<sequence>MPTVRLTVPQNDLSKADKEEMVERLTQTVSTFFQERKQEDVRNFVMVQISETAESGYALGGEIIG</sequence>
<keyword evidence="2" id="KW-1185">Reference proteome</keyword>
<proteinExistence type="predicted"/>
<dbReference type="SUPFAM" id="SSF55331">
    <property type="entry name" value="Tautomerase/MIF"/>
    <property type="match status" value="1"/>
</dbReference>
<accession>A0ABV4TZZ3</accession>
<evidence type="ECO:0000313" key="1">
    <source>
        <dbReference type="EMBL" id="MFA9462487.1"/>
    </source>
</evidence>
<gene>
    <name evidence="1" type="ORF">ACERLL_16895</name>
</gene>
<reference evidence="1 2" key="1">
    <citation type="submission" date="2024-08" db="EMBL/GenBank/DDBJ databases">
        <title>Whole-genome sequencing of halo(alkali)philic microorganisms from hypersaline lakes.</title>
        <authorList>
            <person name="Sorokin D.Y."/>
            <person name="Merkel A.Y."/>
            <person name="Messina E."/>
            <person name="Yakimov M."/>
        </authorList>
    </citation>
    <scope>NUCLEOTIDE SEQUENCE [LARGE SCALE GENOMIC DNA]</scope>
    <source>
        <strain evidence="1 2">Cl-TMA</strain>
    </source>
</reference>